<keyword evidence="4" id="KW-0670">Pyruvate</keyword>
<dbReference type="EC" id="3.7.1.5" evidence="4"/>
<dbReference type="EMBL" id="PJQD01000140">
    <property type="protein sequence ID" value="POY70251.1"/>
    <property type="molecule type" value="Genomic_DNA"/>
</dbReference>
<dbReference type="SUPFAM" id="SSF56529">
    <property type="entry name" value="FAH"/>
    <property type="match status" value="1"/>
</dbReference>
<dbReference type="OrthoDB" id="74910at2759"/>
<reference evidence="4 5" key="1">
    <citation type="journal article" date="2018" name="Front. Microbiol.">
        <title>Prospects for Fungal Bioremediation of Acidic Radioactive Waste Sites: Characterization and Genome Sequence of Rhodotorula taiwanensis MD1149.</title>
        <authorList>
            <person name="Tkavc R."/>
            <person name="Matrosova V.Y."/>
            <person name="Grichenko O.E."/>
            <person name="Gostincar C."/>
            <person name="Volpe R.P."/>
            <person name="Klimenkova P."/>
            <person name="Gaidamakova E.K."/>
            <person name="Zhou C.E."/>
            <person name="Stewart B.J."/>
            <person name="Lyman M.G."/>
            <person name="Malfatti S.A."/>
            <person name="Rubinfeld B."/>
            <person name="Courtot M."/>
            <person name="Singh J."/>
            <person name="Dalgard C.L."/>
            <person name="Hamilton T."/>
            <person name="Frey K.G."/>
            <person name="Gunde-Cimerman N."/>
            <person name="Dugan L."/>
            <person name="Daly M.J."/>
        </authorList>
    </citation>
    <scope>NUCLEOTIDE SEQUENCE [LARGE SCALE GENOMIC DNA]</scope>
    <source>
        <strain evidence="4 5">MD1149</strain>
    </source>
</reference>
<dbReference type="InterPro" id="IPR011234">
    <property type="entry name" value="Fumarylacetoacetase-like_C"/>
</dbReference>
<proteinExistence type="inferred from homology"/>
<comment type="similarity">
    <text evidence="1">Belongs to the FAH family.</text>
</comment>
<dbReference type="Proteomes" id="UP000237144">
    <property type="component" value="Unassembled WGS sequence"/>
</dbReference>
<dbReference type="STRING" id="741276.A0A2S5B0Q1"/>
<gene>
    <name evidence="4" type="ORF">BMF94_6836</name>
</gene>
<protein>
    <submittedName>
        <fullName evidence="4">Putative Acylpyruvate hydrolase</fullName>
        <ecNumber evidence="4">3.7.1.5</ecNumber>
    </submittedName>
</protein>
<dbReference type="PANTHER" id="PTHR11820:SF7">
    <property type="entry name" value="ACYLPYRUVASE FAHD1, MITOCHONDRIAL"/>
    <property type="match status" value="1"/>
</dbReference>
<dbReference type="AlphaFoldDB" id="A0A2S5B0Q1"/>
<sequence length="235" mass="25611">MSSVAAQFATRGKKCVAIGRNYAAHIKELGNATPTEPFFFLKPTSSYALSADGKVEIPQGITCHHEVELGVIIGKGGRDISAAQAYDHVAGYTLAIDYTARNMQDAVKAKGLPWSAAKVPQTGFDTFSPVGRFIPKDQVEDPHNLRLWYKVNGETRQDDQTSLVLYRIPELIEHVSSIMTLEEGDLILTGTPKGVSRVVAGDKIEAGLESPDGTLLDHLEHVMKDREGGYVFKAK</sequence>
<feature type="domain" description="Fumarylacetoacetase-like C-terminal" evidence="3">
    <location>
        <begin position="14"/>
        <end position="209"/>
    </location>
</feature>
<dbReference type="GO" id="GO:0018773">
    <property type="term" value="F:acetylpyruvate hydrolase activity"/>
    <property type="evidence" value="ECO:0007669"/>
    <property type="project" value="TreeGrafter"/>
</dbReference>
<dbReference type="InterPro" id="IPR036663">
    <property type="entry name" value="Fumarylacetoacetase_C_sf"/>
</dbReference>
<evidence type="ECO:0000313" key="5">
    <source>
        <dbReference type="Proteomes" id="UP000237144"/>
    </source>
</evidence>
<dbReference type="PANTHER" id="PTHR11820">
    <property type="entry name" value="ACYLPYRUVASE"/>
    <property type="match status" value="1"/>
</dbReference>
<comment type="caution">
    <text evidence="4">The sequence shown here is derived from an EMBL/GenBank/DDBJ whole genome shotgun (WGS) entry which is preliminary data.</text>
</comment>
<organism evidence="4 5">
    <name type="scientific">Rhodotorula taiwanensis</name>
    <dbReference type="NCBI Taxonomy" id="741276"/>
    <lineage>
        <taxon>Eukaryota</taxon>
        <taxon>Fungi</taxon>
        <taxon>Dikarya</taxon>
        <taxon>Basidiomycota</taxon>
        <taxon>Pucciniomycotina</taxon>
        <taxon>Microbotryomycetes</taxon>
        <taxon>Sporidiobolales</taxon>
        <taxon>Sporidiobolaceae</taxon>
        <taxon>Rhodotorula</taxon>
    </lineage>
</organism>
<accession>A0A2S5B0Q1</accession>
<dbReference type="Pfam" id="PF01557">
    <property type="entry name" value="FAA_hydrolase"/>
    <property type="match status" value="1"/>
</dbReference>
<name>A0A2S5B0Q1_9BASI</name>
<dbReference type="GO" id="GO:0019752">
    <property type="term" value="P:carboxylic acid metabolic process"/>
    <property type="evidence" value="ECO:0007669"/>
    <property type="project" value="UniProtKB-ARBA"/>
</dbReference>
<dbReference type="GO" id="GO:0005739">
    <property type="term" value="C:mitochondrion"/>
    <property type="evidence" value="ECO:0007669"/>
    <property type="project" value="TreeGrafter"/>
</dbReference>
<keyword evidence="5" id="KW-1185">Reference proteome</keyword>
<dbReference type="GO" id="GO:0046872">
    <property type="term" value="F:metal ion binding"/>
    <property type="evidence" value="ECO:0007669"/>
    <property type="project" value="UniProtKB-KW"/>
</dbReference>
<evidence type="ECO:0000256" key="1">
    <source>
        <dbReference type="ARBA" id="ARBA00010211"/>
    </source>
</evidence>
<evidence type="ECO:0000256" key="2">
    <source>
        <dbReference type="ARBA" id="ARBA00022723"/>
    </source>
</evidence>
<dbReference type="GO" id="GO:0047621">
    <property type="term" value="F:acylpyruvate hydrolase activity"/>
    <property type="evidence" value="ECO:0007669"/>
    <property type="project" value="UniProtKB-EC"/>
</dbReference>
<keyword evidence="2" id="KW-0479">Metal-binding</keyword>
<evidence type="ECO:0000259" key="3">
    <source>
        <dbReference type="Pfam" id="PF01557"/>
    </source>
</evidence>
<evidence type="ECO:0000313" key="4">
    <source>
        <dbReference type="EMBL" id="POY70251.1"/>
    </source>
</evidence>
<dbReference type="FunFam" id="3.90.850.10:FF:000003">
    <property type="entry name" value="Fumarylacetoacetate hydrolase domain-containing 1"/>
    <property type="match status" value="1"/>
</dbReference>
<keyword evidence="4" id="KW-0378">Hydrolase</keyword>
<dbReference type="Gene3D" id="3.90.850.10">
    <property type="entry name" value="Fumarylacetoacetase-like, C-terminal domain"/>
    <property type="match status" value="1"/>
</dbReference>